<keyword evidence="3" id="KW-0687">Ribonucleoprotein</keyword>
<evidence type="ECO:0000313" key="5">
    <source>
        <dbReference type="EMBL" id="ELR24006.1"/>
    </source>
</evidence>
<dbReference type="OrthoDB" id="2194681at2759"/>
<gene>
    <name evidence="5" type="ORF">ACA1_143960</name>
</gene>
<evidence type="ECO:0000313" key="6">
    <source>
        <dbReference type="Proteomes" id="UP000011083"/>
    </source>
</evidence>
<dbReference type="CDD" id="cd05831">
    <property type="entry name" value="Ribosomal_P1"/>
    <property type="match status" value="1"/>
</dbReference>
<dbReference type="STRING" id="1257118.L8HHW3"/>
<dbReference type="GO" id="GO:1990904">
    <property type="term" value="C:ribonucleoprotein complex"/>
    <property type="evidence" value="ECO:0007669"/>
    <property type="project" value="UniProtKB-KW"/>
</dbReference>
<feature type="non-terminal residue" evidence="5">
    <location>
        <position position="1"/>
    </location>
</feature>
<dbReference type="KEGG" id="acan:ACA1_143960"/>
<evidence type="ECO:0000256" key="2">
    <source>
        <dbReference type="ARBA" id="ARBA00022980"/>
    </source>
</evidence>
<feature type="compositionally biased region" description="Gly residues" evidence="4">
    <location>
        <begin position="118"/>
        <end position="127"/>
    </location>
</feature>
<keyword evidence="6" id="KW-1185">Reference proteome</keyword>
<dbReference type="Pfam" id="PF00428">
    <property type="entry name" value="Ribosomal_60s"/>
    <property type="match status" value="1"/>
</dbReference>
<dbReference type="AlphaFoldDB" id="L8HHW3"/>
<name>L8HHW3_ACACF</name>
<dbReference type="EMBL" id="KB007840">
    <property type="protein sequence ID" value="ELR24006.1"/>
    <property type="molecule type" value="Genomic_DNA"/>
</dbReference>
<dbReference type="PANTHER" id="PTHR45696">
    <property type="entry name" value="60S ACIDIC RIBOSOMAL PROTEIN P1"/>
    <property type="match status" value="1"/>
</dbReference>
<dbReference type="PANTHER" id="PTHR45696:SF10">
    <property type="entry name" value="LARGE RIBOSOMAL SUBUNIT PROTEIN P1"/>
    <property type="match status" value="1"/>
</dbReference>
<dbReference type="GO" id="GO:0006414">
    <property type="term" value="P:translational elongation"/>
    <property type="evidence" value="ECO:0007669"/>
    <property type="project" value="InterPro"/>
</dbReference>
<protein>
    <submittedName>
        <fullName evidence="5">60s Acidic ribosomal protein</fullName>
    </submittedName>
</protein>
<dbReference type="Gene3D" id="1.10.10.1410">
    <property type="match status" value="1"/>
</dbReference>
<evidence type="ECO:0000256" key="3">
    <source>
        <dbReference type="ARBA" id="ARBA00023274"/>
    </source>
</evidence>
<dbReference type="GeneID" id="14925005"/>
<evidence type="ECO:0000256" key="4">
    <source>
        <dbReference type="SAM" id="MobiDB-lite"/>
    </source>
</evidence>
<feature type="region of interest" description="Disordered" evidence="4">
    <location>
        <begin position="85"/>
        <end position="127"/>
    </location>
</feature>
<feature type="compositionally biased region" description="Low complexity" evidence="4">
    <location>
        <begin position="85"/>
        <end position="102"/>
    </location>
</feature>
<dbReference type="VEuPathDB" id="AmoebaDB:ACA1_143960"/>
<keyword evidence="2 5" id="KW-0689">Ribosomal protein</keyword>
<dbReference type="GO" id="GO:0003735">
    <property type="term" value="F:structural constituent of ribosome"/>
    <property type="evidence" value="ECO:0007669"/>
    <property type="project" value="InterPro"/>
</dbReference>
<dbReference type="InterPro" id="IPR027534">
    <property type="entry name" value="Ribosomal_P1/P2"/>
</dbReference>
<comment type="similarity">
    <text evidence="1">Belongs to the eukaryotic ribosomal protein P1/P2 family.</text>
</comment>
<evidence type="ECO:0000256" key="1">
    <source>
        <dbReference type="ARBA" id="ARBA00005436"/>
    </source>
</evidence>
<proteinExistence type="inferred from homology"/>
<feature type="compositionally biased region" description="Acidic residues" evidence="4">
    <location>
        <begin position="106"/>
        <end position="115"/>
    </location>
</feature>
<dbReference type="InterPro" id="IPR038716">
    <property type="entry name" value="P1/P2_N_sf"/>
</dbReference>
<accession>L8HHW3</accession>
<dbReference type="FunFam" id="1.10.10.1410:FF:000002">
    <property type="entry name" value="60S acidic ribosomal protein P2"/>
    <property type="match status" value="1"/>
</dbReference>
<sequence>WPPLLLLSPRRRSTISITYAALLLHDGGVNVTGDKLAQVVKAANVDVPPFYVKLYARVLANRNLDDLLFQTVAVAPSAAPAAGAAAPAEAAAAGGDKPAGKPAKVEEEEEAEDMDAGGLFGGGDDDY</sequence>
<dbReference type="HAMAP" id="MF_01478">
    <property type="entry name" value="Ribosomal_L12_arch"/>
    <property type="match status" value="1"/>
</dbReference>
<organism evidence="5 6">
    <name type="scientific">Acanthamoeba castellanii (strain ATCC 30010 / Neff)</name>
    <dbReference type="NCBI Taxonomy" id="1257118"/>
    <lineage>
        <taxon>Eukaryota</taxon>
        <taxon>Amoebozoa</taxon>
        <taxon>Discosea</taxon>
        <taxon>Longamoebia</taxon>
        <taxon>Centramoebida</taxon>
        <taxon>Acanthamoebidae</taxon>
        <taxon>Acanthamoeba</taxon>
    </lineage>
</organism>
<reference evidence="5 6" key="1">
    <citation type="journal article" date="2013" name="Genome Biol.">
        <title>Genome of Acanthamoeba castellanii highlights extensive lateral gene transfer and early evolution of tyrosine kinase signaling.</title>
        <authorList>
            <person name="Clarke M."/>
            <person name="Lohan A.J."/>
            <person name="Liu B."/>
            <person name="Lagkouvardos I."/>
            <person name="Roy S."/>
            <person name="Zafar N."/>
            <person name="Bertelli C."/>
            <person name="Schilde C."/>
            <person name="Kianianmomeni A."/>
            <person name="Burglin T.R."/>
            <person name="Frech C."/>
            <person name="Turcotte B."/>
            <person name="Kopec K.O."/>
            <person name="Synnott J.M."/>
            <person name="Choo C."/>
            <person name="Paponov I."/>
            <person name="Finkler A."/>
            <person name="Soon Heng Tan C."/>
            <person name="Hutchins A.P."/>
            <person name="Weinmeier T."/>
            <person name="Rattei T."/>
            <person name="Chu J.S."/>
            <person name="Gimenez G."/>
            <person name="Irimia M."/>
            <person name="Rigden D.J."/>
            <person name="Fitzpatrick D.A."/>
            <person name="Lorenzo-Morales J."/>
            <person name="Bateman A."/>
            <person name="Chiu C.H."/>
            <person name="Tang P."/>
            <person name="Hegemann P."/>
            <person name="Fromm H."/>
            <person name="Raoult D."/>
            <person name="Greub G."/>
            <person name="Miranda-Saavedra D."/>
            <person name="Chen N."/>
            <person name="Nash P."/>
            <person name="Ginger M.L."/>
            <person name="Horn M."/>
            <person name="Schaap P."/>
            <person name="Caler L."/>
            <person name="Loftus B."/>
        </authorList>
    </citation>
    <scope>NUCLEOTIDE SEQUENCE [LARGE SCALE GENOMIC DNA]</scope>
    <source>
        <strain evidence="5 6">Neff</strain>
    </source>
</reference>
<dbReference type="Proteomes" id="UP000011083">
    <property type="component" value="Unassembled WGS sequence"/>
</dbReference>
<dbReference type="OMA" id="CCINSHY"/>
<dbReference type="GO" id="GO:0005840">
    <property type="term" value="C:ribosome"/>
    <property type="evidence" value="ECO:0007669"/>
    <property type="project" value="UniProtKB-KW"/>
</dbReference>
<dbReference type="RefSeq" id="XP_004353534.1">
    <property type="nucleotide sequence ID" value="XM_004353482.1"/>
</dbReference>